<dbReference type="SUPFAM" id="SSF53850">
    <property type="entry name" value="Periplasmic binding protein-like II"/>
    <property type="match status" value="1"/>
</dbReference>
<evidence type="ECO:0000256" key="1">
    <source>
        <dbReference type="ARBA" id="ARBA00009437"/>
    </source>
</evidence>
<dbReference type="PROSITE" id="PS50931">
    <property type="entry name" value="HTH_LYSR"/>
    <property type="match status" value="1"/>
</dbReference>
<evidence type="ECO:0000313" key="6">
    <source>
        <dbReference type="EMBL" id="MEW9306361.1"/>
    </source>
</evidence>
<dbReference type="InterPro" id="IPR005119">
    <property type="entry name" value="LysR_subst-bd"/>
</dbReference>
<dbReference type="InterPro" id="IPR036388">
    <property type="entry name" value="WH-like_DNA-bd_sf"/>
</dbReference>
<reference evidence="6 7" key="1">
    <citation type="submission" date="2024-07" db="EMBL/GenBank/DDBJ databases">
        <title>Description of Labrys sedimenti sp. nov., isolated from a diclofenac-degrading enrichment culture.</title>
        <authorList>
            <person name="Tancsics A."/>
            <person name="Csepanyi A."/>
        </authorList>
    </citation>
    <scope>NUCLEOTIDE SEQUENCE [LARGE SCALE GENOMIC DNA]</scope>
    <source>
        <strain evidence="6 7">LMG 23578</strain>
    </source>
</reference>
<organism evidence="6 7">
    <name type="scientific">Labrys neptuniae</name>
    <dbReference type="NCBI Taxonomy" id="376174"/>
    <lineage>
        <taxon>Bacteria</taxon>
        <taxon>Pseudomonadati</taxon>
        <taxon>Pseudomonadota</taxon>
        <taxon>Alphaproteobacteria</taxon>
        <taxon>Hyphomicrobiales</taxon>
        <taxon>Xanthobacteraceae</taxon>
        <taxon>Labrys</taxon>
    </lineage>
</organism>
<proteinExistence type="inferred from homology"/>
<evidence type="ECO:0000256" key="4">
    <source>
        <dbReference type="ARBA" id="ARBA00023163"/>
    </source>
</evidence>
<dbReference type="InterPro" id="IPR000847">
    <property type="entry name" value="LysR_HTH_N"/>
</dbReference>
<keyword evidence="7" id="KW-1185">Reference proteome</keyword>
<name>A0ABV3PL36_9HYPH</name>
<protein>
    <submittedName>
        <fullName evidence="6">LysR family transcriptional regulator</fullName>
    </submittedName>
</protein>
<dbReference type="CDD" id="cd08474">
    <property type="entry name" value="PBP2_CrgA_like_5"/>
    <property type="match status" value="1"/>
</dbReference>
<evidence type="ECO:0000256" key="3">
    <source>
        <dbReference type="ARBA" id="ARBA00023125"/>
    </source>
</evidence>
<gene>
    <name evidence="6" type="ORF">ABXS05_12485</name>
</gene>
<dbReference type="Gene3D" id="3.40.190.290">
    <property type="match status" value="1"/>
</dbReference>
<sequence>MKRTDLPSLVILSAIAEQRSFRAAARKLGMSVSAVSQAITGLEESLGVRLLARTTRSVAPTAAGERLLGQLQPALASIEEALEQASASQADIAGRLRFSAPRTAVQHVLLPLALRFMRRYPAVSVEILAQDAFTDIVASGFDAGIRFGESLQQDMIAVPLGGPLRFAIVGAPGYLDGRRRPELPADLHDHDCIQRRFTDGSLYRWELERDGKAIELAVTGSLIVNDDALMLDAALAGQGLAVLIEGLVAEALAQGRLVRLMEDWCPAFPGLFLYYPSRRLMRPALRAFVDFLKTEA</sequence>
<evidence type="ECO:0000256" key="2">
    <source>
        <dbReference type="ARBA" id="ARBA00023015"/>
    </source>
</evidence>
<evidence type="ECO:0000313" key="7">
    <source>
        <dbReference type="Proteomes" id="UP001555786"/>
    </source>
</evidence>
<dbReference type="EMBL" id="JBFNQD010000003">
    <property type="protein sequence ID" value="MEW9306361.1"/>
    <property type="molecule type" value="Genomic_DNA"/>
</dbReference>
<dbReference type="Gene3D" id="1.10.10.10">
    <property type="entry name" value="Winged helix-like DNA-binding domain superfamily/Winged helix DNA-binding domain"/>
    <property type="match status" value="1"/>
</dbReference>
<evidence type="ECO:0000259" key="5">
    <source>
        <dbReference type="PROSITE" id="PS50931"/>
    </source>
</evidence>
<dbReference type="SUPFAM" id="SSF46785">
    <property type="entry name" value="Winged helix' DNA-binding domain"/>
    <property type="match status" value="1"/>
</dbReference>
<dbReference type="Proteomes" id="UP001555786">
    <property type="component" value="Unassembled WGS sequence"/>
</dbReference>
<dbReference type="PANTHER" id="PTHR30537">
    <property type="entry name" value="HTH-TYPE TRANSCRIPTIONAL REGULATOR"/>
    <property type="match status" value="1"/>
</dbReference>
<dbReference type="InterPro" id="IPR036390">
    <property type="entry name" value="WH_DNA-bd_sf"/>
</dbReference>
<comment type="caution">
    <text evidence="6">The sequence shown here is derived from an EMBL/GenBank/DDBJ whole genome shotgun (WGS) entry which is preliminary data.</text>
</comment>
<dbReference type="Pfam" id="PF03466">
    <property type="entry name" value="LysR_substrate"/>
    <property type="match status" value="1"/>
</dbReference>
<accession>A0ABV3PL36</accession>
<comment type="similarity">
    <text evidence="1">Belongs to the LysR transcriptional regulatory family.</text>
</comment>
<dbReference type="InterPro" id="IPR058163">
    <property type="entry name" value="LysR-type_TF_proteobact-type"/>
</dbReference>
<dbReference type="RefSeq" id="WP_367624134.1">
    <property type="nucleotide sequence ID" value="NZ_JBFNQD010000003.1"/>
</dbReference>
<dbReference type="Pfam" id="PF00126">
    <property type="entry name" value="HTH_1"/>
    <property type="match status" value="1"/>
</dbReference>
<keyword evidence="4" id="KW-0804">Transcription</keyword>
<keyword evidence="2" id="KW-0805">Transcription regulation</keyword>
<keyword evidence="3" id="KW-0238">DNA-binding</keyword>
<feature type="domain" description="HTH lysR-type" evidence="5">
    <location>
        <begin position="4"/>
        <end position="61"/>
    </location>
</feature>
<dbReference type="PANTHER" id="PTHR30537:SF1">
    <property type="entry name" value="HTH-TYPE TRANSCRIPTIONAL REGULATOR PGRR"/>
    <property type="match status" value="1"/>
</dbReference>